<dbReference type="GO" id="GO:0005975">
    <property type="term" value="P:carbohydrate metabolic process"/>
    <property type="evidence" value="ECO:0007669"/>
    <property type="project" value="InterPro"/>
</dbReference>
<dbReference type="InterPro" id="IPR008928">
    <property type="entry name" value="6-hairpin_glycosidase_sf"/>
</dbReference>
<accession>A0A402D456</accession>
<reference evidence="1 2" key="1">
    <citation type="journal article" date="2019" name="Int. J. Syst. Evol. Microbiol.">
        <title>Capsulimonas corticalis gen. nov., sp. nov., an aerobic capsulated bacterium, of a novel bacterial order, Capsulimonadales ord. nov., of the class Armatimonadia of the phylum Armatimonadetes.</title>
        <authorList>
            <person name="Li J."/>
            <person name="Kudo C."/>
            <person name="Tonouchi A."/>
        </authorList>
    </citation>
    <scope>NUCLEOTIDE SEQUENCE [LARGE SCALE GENOMIC DNA]</scope>
    <source>
        <strain evidence="1 2">AX-7</strain>
    </source>
</reference>
<gene>
    <name evidence="1" type="ORF">CCAX7_32290</name>
</gene>
<dbReference type="Proteomes" id="UP000287394">
    <property type="component" value="Chromosome"/>
</dbReference>
<evidence type="ECO:0000313" key="2">
    <source>
        <dbReference type="Proteomes" id="UP000287394"/>
    </source>
</evidence>
<dbReference type="OrthoDB" id="9808120at2"/>
<evidence type="ECO:0000313" key="1">
    <source>
        <dbReference type="EMBL" id="BDI31178.1"/>
    </source>
</evidence>
<dbReference type="AlphaFoldDB" id="A0A402D456"/>
<sequence>MLKSWKKAGPALAAAVSLFGAAHSAMADSYDDMWMECKYVTQCSCTAANSSTAGVSASAAAYGVLNDWRIGNGMPDFVQPGEAAIGSIGLLYGYHRLTVAGRSNADLDGKAKTALSGFFWSWIRNTNNQAGNGFPASIAYNSSYGVSSKGGGDARVTAELLIAMWKYTQLSPNGDGANYRSQEYAHAHSMADFTNANLSSWTVDRSYAVAAYRCFSKWATAVGDTATSTYYSNQANSISALLANAQDKGTWHNYYDYLDGGGNGVYNGGIDQTGFAPYEFDARSESEQYAKDLTTWWDHGTAYNGAYLTVQSGQYAGGVHQFTPASGTNTQVYPGSALQLADAEWKIAQATGNYNNLYASAWSHYNFAKSAVGSATGSGDWVNNSTTDPNFVGGFIDWVDTSNGNRPASWQRFVDTSGYMIVATEELAFSSIVDFSS</sequence>
<dbReference type="KEGG" id="ccot:CCAX7_32290"/>
<name>A0A402D456_9BACT</name>
<dbReference type="EMBL" id="AP025739">
    <property type="protein sequence ID" value="BDI31178.1"/>
    <property type="molecule type" value="Genomic_DNA"/>
</dbReference>
<proteinExistence type="predicted"/>
<dbReference type="RefSeq" id="WP_119324285.1">
    <property type="nucleotide sequence ID" value="NZ_AP025739.1"/>
</dbReference>
<protein>
    <submittedName>
        <fullName evidence="1">Uncharacterized protein</fullName>
    </submittedName>
</protein>
<dbReference type="SUPFAM" id="SSF48208">
    <property type="entry name" value="Six-hairpin glycosidases"/>
    <property type="match status" value="1"/>
</dbReference>
<keyword evidence="2" id="KW-1185">Reference proteome</keyword>
<organism evidence="1 2">
    <name type="scientific">Capsulimonas corticalis</name>
    <dbReference type="NCBI Taxonomy" id="2219043"/>
    <lineage>
        <taxon>Bacteria</taxon>
        <taxon>Bacillati</taxon>
        <taxon>Armatimonadota</taxon>
        <taxon>Armatimonadia</taxon>
        <taxon>Capsulimonadales</taxon>
        <taxon>Capsulimonadaceae</taxon>
        <taxon>Capsulimonas</taxon>
    </lineage>
</organism>